<dbReference type="PANTHER" id="PTHR43976">
    <property type="entry name" value="SHORT CHAIN DEHYDROGENASE"/>
    <property type="match status" value="1"/>
</dbReference>
<evidence type="ECO:0000313" key="5">
    <source>
        <dbReference type="Proteomes" id="UP000030060"/>
    </source>
</evidence>
<protein>
    <submittedName>
        <fullName evidence="4">Short-chain dehydrogenase</fullName>
    </submittedName>
</protein>
<dbReference type="EMBL" id="ASGY01000102">
    <property type="protein sequence ID" value="KGE67148.1"/>
    <property type="molecule type" value="Genomic_DNA"/>
</dbReference>
<dbReference type="Pfam" id="PF00106">
    <property type="entry name" value="adh_short"/>
    <property type="match status" value="1"/>
</dbReference>
<dbReference type="Gene3D" id="3.40.50.720">
    <property type="entry name" value="NAD(P)-binding Rossmann-like Domain"/>
    <property type="match status" value="1"/>
</dbReference>
<evidence type="ECO:0000313" key="4">
    <source>
        <dbReference type="EMBL" id="KGE67148.1"/>
    </source>
</evidence>
<evidence type="ECO:0000256" key="3">
    <source>
        <dbReference type="RuleBase" id="RU000363"/>
    </source>
</evidence>
<gene>
    <name evidence="4" type="ORF">K814_0114680</name>
</gene>
<dbReference type="InterPro" id="IPR051911">
    <property type="entry name" value="SDR_oxidoreductase"/>
</dbReference>
<dbReference type="NCBIfam" id="NF006119">
    <property type="entry name" value="PRK08264.1-5"/>
    <property type="match status" value="1"/>
</dbReference>
<evidence type="ECO:0000256" key="2">
    <source>
        <dbReference type="ARBA" id="ARBA00023002"/>
    </source>
</evidence>
<evidence type="ECO:0000256" key="1">
    <source>
        <dbReference type="ARBA" id="ARBA00006484"/>
    </source>
</evidence>
<dbReference type="PRINTS" id="PR00080">
    <property type="entry name" value="SDRFAMILY"/>
</dbReference>
<proteinExistence type="inferred from homology"/>
<keyword evidence="2" id="KW-0560">Oxidoreductase</keyword>
<dbReference type="RefSeq" id="WP_038846576.1">
    <property type="nucleotide sequence ID" value="NZ_ASGY01000102.1"/>
</dbReference>
<name>A0A0A1YYW8_PSEFL</name>
<dbReference type="AlphaFoldDB" id="A0A0A1YYW8"/>
<reference evidence="4 5" key="1">
    <citation type="journal article" date="2013" name="Genome Announc.">
        <title>Draft Genome Sequence of Pseudomonas fluorescens LMG 5329, a White Line-Inducing Principle-Producing Bioindicator for the Mushroom Pathogen Pseudomonas tolaasii.</title>
        <authorList>
            <person name="Ghequire M.G."/>
            <person name="Rokni-Zadeh H."/>
            <person name="Zarrineh P."/>
            <person name="De Mot R."/>
        </authorList>
    </citation>
    <scope>NUCLEOTIDE SEQUENCE [LARGE SCALE GENOMIC DNA]</scope>
    <source>
        <strain evidence="4 5">LMG 5329</strain>
    </source>
</reference>
<comment type="caution">
    <text evidence="4">The sequence shown here is derived from an EMBL/GenBank/DDBJ whole genome shotgun (WGS) entry which is preliminary data.</text>
</comment>
<dbReference type="Proteomes" id="UP000030060">
    <property type="component" value="Unassembled WGS sequence"/>
</dbReference>
<dbReference type="PRINTS" id="PR00081">
    <property type="entry name" value="GDHRDH"/>
</dbReference>
<dbReference type="OrthoDB" id="5786478at2"/>
<comment type="similarity">
    <text evidence="1 3">Belongs to the short-chain dehydrogenases/reductases (SDR) family.</text>
</comment>
<dbReference type="InterPro" id="IPR036291">
    <property type="entry name" value="NAD(P)-bd_dom_sf"/>
</dbReference>
<dbReference type="PANTHER" id="PTHR43976:SF16">
    <property type="entry name" value="SHORT-CHAIN DEHYDROGENASE_REDUCTASE FAMILY PROTEIN"/>
    <property type="match status" value="1"/>
</dbReference>
<dbReference type="GO" id="GO:0016491">
    <property type="term" value="F:oxidoreductase activity"/>
    <property type="evidence" value="ECO:0007669"/>
    <property type="project" value="UniProtKB-KW"/>
</dbReference>
<organism evidence="4 5">
    <name type="scientific">Pseudomonas fluorescens LMG 5329</name>
    <dbReference type="NCBI Taxonomy" id="1324332"/>
    <lineage>
        <taxon>Bacteria</taxon>
        <taxon>Pseudomonadati</taxon>
        <taxon>Pseudomonadota</taxon>
        <taxon>Gammaproteobacteria</taxon>
        <taxon>Pseudomonadales</taxon>
        <taxon>Pseudomonadaceae</taxon>
        <taxon>Pseudomonas</taxon>
    </lineage>
</organism>
<accession>A0A0A1YYW8</accession>
<dbReference type="InterPro" id="IPR002347">
    <property type="entry name" value="SDR_fam"/>
</dbReference>
<dbReference type="SUPFAM" id="SSF51735">
    <property type="entry name" value="NAD(P)-binding Rossmann-fold domains"/>
    <property type="match status" value="1"/>
</dbReference>
<sequence>MDIRGKVVVVTGANRGLGKAFVNALLEGGAAKVYAGARDPSSVNIPGSTPIALDITDQASVQRAAEQCTDVDIVINNAGFLKYGSLLAEDSVENLQQHFDVNTFGTLRVSRAFAPILAKQGGGALINVLSVLSWLSPPGAGGYSASKSAQWGLTNGLRGELREQNTLVIGVHPAYIDTDMVADVQAPKSTPQEVVALTLQALSDEREEVLITDMTHGVKASLSTDSPVYLNR</sequence>